<organism evidence="2 3">
    <name type="scientific">Chrysosporum bergii ANA360D</name>
    <dbReference type="NCBI Taxonomy" id="617107"/>
    <lineage>
        <taxon>Bacteria</taxon>
        <taxon>Bacillati</taxon>
        <taxon>Cyanobacteriota</taxon>
        <taxon>Cyanophyceae</taxon>
        <taxon>Nostocales</taxon>
        <taxon>Nodulariaceae</taxon>
        <taxon>Chrysosporum</taxon>
    </lineage>
</organism>
<evidence type="ECO:0000256" key="1">
    <source>
        <dbReference type="SAM" id="MobiDB-lite"/>
    </source>
</evidence>
<accession>A0AA43KBN1</accession>
<feature type="non-terminal residue" evidence="2">
    <location>
        <position position="1"/>
    </location>
</feature>
<dbReference type="AlphaFoldDB" id="A0AA43KBN1"/>
<sequence>EEERRRSEEERRRIADAARAENERAEERNRASEERNRAAEERERAVSRARIQNRWIILQIQHQLQPTRETRAALMDFSAFLQEYGE</sequence>
<comment type="caution">
    <text evidence="2">The sequence shown here is derived from an EMBL/GenBank/DDBJ whole genome shotgun (WGS) entry which is preliminary data.</text>
</comment>
<feature type="region of interest" description="Disordered" evidence="1">
    <location>
        <begin position="1"/>
        <end position="44"/>
    </location>
</feature>
<evidence type="ECO:0000313" key="2">
    <source>
        <dbReference type="EMBL" id="MDH6060731.1"/>
    </source>
</evidence>
<evidence type="ECO:0000313" key="3">
    <source>
        <dbReference type="Proteomes" id="UP001159387"/>
    </source>
</evidence>
<proteinExistence type="predicted"/>
<dbReference type="Proteomes" id="UP001159387">
    <property type="component" value="Unassembled WGS sequence"/>
</dbReference>
<gene>
    <name evidence="2" type="ORF">NWP17_09800</name>
</gene>
<dbReference type="EMBL" id="JANQDH010000063">
    <property type="protein sequence ID" value="MDH6060731.1"/>
    <property type="molecule type" value="Genomic_DNA"/>
</dbReference>
<protein>
    <submittedName>
        <fullName evidence="2">Uncharacterized protein</fullName>
    </submittedName>
</protein>
<name>A0AA43KBN1_9CYAN</name>
<reference evidence="2 3" key="1">
    <citation type="journal article" date="2023" name="J. Phycol.">
        <title>Chrysosporum ovalisporum is synonymous with the true-branching cyanobacterium Umezakia natans (Nostocales/Aphanizomenonaceae).</title>
        <authorList>
            <person name="McGregor G.B."/>
            <person name="Sendall B.C."/>
            <person name="Niiyama Y."/>
            <person name="Tuji A."/>
            <person name="Willis A."/>
        </authorList>
    </citation>
    <scope>NUCLEOTIDE SEQUENCE [LARGE SCALE GENOMIC DNA]</scope>
    <source>
        <strain evidence="2 3">ANA360D</strain>
    </source>
</reference>
<keyword evidence="3" id="KW-1185">Reference proteome</keyword>